<dbReference type="InterPro" id="IPR051057">
    <property type="entry name" value="PI-PLC_domain"/>
</dbReference>
<evidence type="ECO:0000313" key="4">
    <source>
        <dbReference type="Proteomes" id="UP001374579"/>
    </source>
</evidence>
<dbReference type="Pfam" id="PF26146">
    <property type="entry name" value="PI-PLC_X"/>
    <property type="match status" value="1"/>
</dbReference>
<dbReference type="SMART" id="SM00148">
    <property type="entry name" value="PLCXc"/>
    <property type="match status" value="1"/>
</dbReference>
<dbReference type="InterPro" id="IPR017946">
    <property type="entry name" value="PLC-like_Pdiesterase_TIM-brl"/>
</dbReference>
<dbReference type="GO" id="GO:0006629">
    <property type="term" value="P:lipid metabolic process"/>
    <property type="evidence" value="ECO:0007669"/>
    <property type="project" value="InterPro"/>
</dbReference>
<evidence type="ECO:0000313" key="3">
    <source>
        <dbReference type="EMBL" id="KAK7105920.1"/>
    </source>
</evidence>
<proteinExistence type="predicted"/>
<name>A0AAN9GGI2_9CAEN</name>
<sequence length="329" mass="36750">MAAQPDSGSLSQQAAEGDASSNNDKTAGLADWMEKLPSHFLDVPLHNLAIPGSHNSGSYELRKEWGLSPDADQSLKNMTSIPLIGPMALDIILRWSKCQSLSVLQQLKAGVRFLDFRVAYHTPTEELYVVHSFYGPKVSTVMEEVKTFLDEHKDEVVLMDFNHFYDMELENHLQLITYLLFVFDGVLCPYSSLNALTLRSMREKGQRAVIFYQDSSGLDFGDLWPKHTILSAWANTMKVEQCLAFQQKAAAQWGGGERFHVCQAVLTPDTNCIVQKFGSGLHAECAQKINGQMPAWVRSDAVKGCCRMVYTVDFVEEGGFVQSVVDLNK</sequence>
<dbReference type="EMBL" id="JBAMIC010000007">
    <property type="protein sequence ID" value="KAK7105920.1"/>
    <property type="molecule type" value="Genomic_DNA"/>
</dbReference>
<comment type="caution">
    <text evidence="3">The sequence shown here is derived from an EMBL/GenBank/DDBJ whole genome shotgun (WGS) entry which is preliminary data.</text>
</comment>
<evidence type="ECO:0000259" key="2">
    <source>
        <dbReference type="SMART" id="SM00148"/>
    </source>
</evidence>
<keyword evidence="4" id="KW-1185">Reference proteome</keyword>
<dbReference type="InterPro" id="IPR000909">
    <property type="entry name" value="PLipase_C_PInositol-sp_X_dom"/>
</dbReference>
<reference evidence="3 4" key="1">
    <citation type="submission" date="2024-02" db="EMBL/GenBank/DDBJ databases">
        <title>Chromosome-scale genome assembly of the rough periwinkle Littorina saxatilis.</title>
        <authorList>
            <person name="De Jode A."/>
            <person name="Faria R."/>
            <person name="Formenti G."/>
            <person name="Sims Y."/>
            <person name="Smith T.P."/>
            <person name="Tracey A."/>
            <person name="Wood J.M.D."/>
            <person name="Zagrodzka Z.B."/>
            <person name="Johannesson K."/>
            <person name="Butlin R.K."/>
            <person name="Leder E.H."/>
        </authorList>
    </citation>
    <scope>NUCLEOTIDE SEQUENCE [LARGE SCALE GENOMIC DNA]</scope>
    <source>
        <strain evidence="3">Snail1</strain>
        <tissue evidence="3">Muscle</tissue>
    </source>
</reference>
<dbReference type="AlphaFoldDB" id="A0AAN9GGI2"/>
<dbReference type="CDD" id="cd08616">
    <property type="entry name" value="PI-PLCXD1c"/>
    <property type="match status" value="1"/>
</dbReference>
<dbReference type="SUPFAM" id="SSF51695">
    <property type="entry name" value="PLC-like phosphodiesterases"/>
    <property type="match status" value="1"/>
</dbReference>
<feature type="region of interest" description="Disordered" evidence="1">
    <location>
        <begin position="1"/>
        <end position="26"/>
    </location>
</feature>
<dbReference type="Proteomes" id="UP001374579">
    <property type="component" value="Unassembled WGS sequence"/>
</dbReference>
<protein>
    <recommendedName>
        <fullName evidence="2">Phosphatidylinositol-specific phospholipase C X domain-containing protein</fullName>
    </recommendedName>
</protein>
<feature type="compositionally biased region" description="Polar residues" evidence="1">
    <location>
        <begin position="1"/>
        <end position="25"/>
    </location>
</feature>
<dbReference type="PROSITE" id="PS50007">
    <property type="entry name" value="PIPLC_X_DOMAIN"/>
    <property type="match status" value="1"/>
</dbReference>
<dbReference type="GO" id="GO:0008081">
    <property type="term" value="F:phosphoric diester hydrolase activity"/>
    <property type="evidence" value="ECO:0007669"/>
    <property type="project" value="InterPro"/>
</dbReference>
<gene>
    <name evidence="3" type="ORF">V1264_017239</name>
</gene>
<accession>A0AAN9GGI2</accession>
<dbReference type="Gene3D" id="3.20.20.190">
    <property type="entry name" value="Phosphatidylinositol (PI) phosphodiesterase"/>
    <property type="match status" value="1"/>
</dbReference>
<dbReference type="PANTHER" id="PTHR13593">
    <property type="match status" value="1"/>
</dbReference>
<dbReference type="PANTHER" id="PTHR13593:SF113">
    <property type="entry name" value="SI:DKEY-266F7.9"/>
    <property type="match status" value="1"/>
</dbReference>
<evidence type="ECO:0000256" key="1">
    <source>
        <dbReference type="SAM" id="MobiDB-lite"/>
    </source>
</evidence>
<feature type="domain" description="Phosphatidylinositol-specific phospholipase C X" evidence="2">
    <location>
        <begin position="39"/>
        <end position="207"/>
    </location>
</feature>
<dbReference type="InterPro" id="IPR042158">
    <property type="entry name" value="PLCXD1/2/3"/>
</dbReference>
<organism evidence="3 4">
    <name type="scientific">Littorina saxatilis</name>
    <dbReference type="NCBI Taxonomy" id="31220"/>
    <lineage>
        <taxon>Eukaryota</taxon>
        <taxon>Metazoa</taxon>
        <taxon>Spiralia</taxon>
        <taxon>Lophotrochozoa</taxon>
        <taxon>Mollusca</taxon>
        <taxon>Gastropoda</taxon>
        <taxon>Caenogastropoda</taxon>
        <taxon>Littorinimorpha</taxon>
        <taxon>Littorinoidea</taxon>
        <taxon>Littorinidae</taxon>
        <taxon>Littorina</taxon>
    </lineage>
</organism>